<evidence type="ECO:0000256" key="6">
    <source>
        <dbReference type="SAM" id="Phobius"/>
    </source>
</evidence>
<dbReference type="GO" id="GO:0005375">
    <property type="term" value="F:copper ion transmembrane transporter activity"/>
    <property type="evidence" value="ECO:0007669"/>
    <property type="project" value="InterPro"/>
</dbReference>
<proteinExistence type="predicted"/>
<feature type="transmembrane region" description="Helical" evidence="6">
    <location>
        <begin position="503"/>
        <end position="522"/>
    </location>
</feature>
<organism evidence="8 9">
    <name type="scientific">Perkinsus olseni</name>
    <name type="common">Perkinsus atlanticus</name>
    <dbReference type="NCBI Taxonomy" id="32597"/>
    <lineage>
        <taxon>Eukaryota</taxon>
        <taxon>Sar</taxon>
        <taxon>Alveolata</taxon>
        <taxon>Perkinsozoa</taxon>
        <taxon>Perkinsea</taxon>
        <taxon>Perkinsida</taxon>
        <taxon>Perkinsidae</taxon>
        <taxon>Perkinsus</taxon>
    </lineage>
</organism>
<dbReference type="Proteomes" id="UP000553632">
    <property type="component" value="Unassembled WGS sequence"/>
</dbReference>
<dbReference type="GO" id="GO:0016020">
    <property type="term" value="C:membrane"/>
    <property type="evidence" value="ECO:0007669"/>
    <property type="project" value="UniProtKB-SubCell"/>
</dbReference>
<feature type="transmembrane region" description="Helical" evidence="6">
    <location>
        <begin position="528"/>
        <end position="549"/>
    </location>
</feature>
<evidence type="ECO:0008006" key="10">
    <source>
        <dbReference type="Google" id="ProtNLM"/>
    </source>
</evidence>
<accession>A0A7J6RF58</accession>
<gene>
    <name evidence="8" type="ORF">FOZ63_017022</name>
</gene>
<keyword evidence="7" id="KW-0732">Signal</keyword>
<keyword evidence="3 6" id="KW-1133">Transmembrane helix</keyword>
<feature type="chain" id="PRO_5029731640" description="Copper transporter" evidence="7">
    <location>
        <begin position="28"/>
        <end position="614"/>
    </location>
</feature>
<keyword evidence="2 6" id="KW-0812">Transmembrane</keyword>
<feature type="transmembrane region" description="Helical" evidence="6">
    <location>
        <begin position="468"/>
        <end position="491"/>
    </location>
</feature>
<evidence type="ECO:0000313" key="9">
    <source>
        <dbReference type="Proteomes" id="UP000553632"/>
    </source>
</evidence>
<evidence type="ECO:0000256" key="4">
    <source>
        <dbReference type="ARBA" id="ARBA00023136"/>
    </source>
</evidence>
<keyword evidence="4 6" id="KW-0472">Membrane</keyword>
<evidence type="ECO:0000313" key="8">
    <source>
        <dbReference type="EMBL" id="KAF4719022.1"/>
    </source>
</evidence>
<dbReference type="PANTHER" id="PTHR40855:SF1">
    <property type="entry name" value="CLAVAMINATE SYNTHASE-LIKE PROTEIN"/>
    <property type="match status" value="1"/>
</dbReference>
<dbReference type="EMBL" id="JABANO010026156">
    <property type="protein sequence ID" value="KAF4719022.1"/>
    <property type="molecule type" value="Genomic_DNA"/>
</dbReference>
<comment type="caution">
    <text evidence="8">The sequence shown here is derived from an EMBL/GenBank/DDBJ whole genome shotgun (WGS) entry which is preliminary data.</text>
</comment>
<evidence type="ECO:0000256" key="1">
    <source>
        <dbReference type="ARBA" id="ARBA00004370"/>
    </source>
</evidence>
<dbReference type="InterPro" id="IPR007274">
    <property type="entry name" value="Cop_transporter"/>
</dbReference>
<evidence type="ECO:0000256" key="7">
    <source>
        <dbReference type="SAM" id="SignalP"/>
    </source>
</evidence>
<sequence>MMATTNHHSLLLGVCCCCFLLIGRVIADDVPQVLDISVSDLGASIDRVQEAITTQGVFTLTGLPTPLTTAYHTLAYNLPRCGTEKDGRTERLGDGTLRTTYAQKSMHASPRFLQSSGCPSGVTDAVNYIRSELEYLGVEVARALDKVLTFDSHTVSLGGGDVGSVEDIITQGENSHLDHIHVYTKDLSDPEDIVVQWEEKEAQQQQQQQQEEEDGHTNGVYDDTLTLHTDQGVFLLLILSPGDSNFYYEDGTSSKQVPLNIPSSAGGGDGGMRVVVLMGNTLKSFIGTTPSVRPLPHAVRMGVTSTPRLVFGRMFLLPAAFKSPIPALKSMTFKQWTQAALIPRDDDSEEIAFARRRLAGECKAGEIYCWMQCMANTCSGANEMPVCWDTATNELCPTHDGLHHKTCGVGCAVKPGSGGGVNPVSPTPDPNAFCTGSTAMFMDGFNWMRGPSTQCVILFTRSWVLDTAWKFALGCIGVLFLGMLVEGILWARRRYLGYIRNKWAHAIIGALAFGISVSIAYLAMLVVMTYSCELFLCLCAGLVIGHFVFGNVRQRIGESADPCCGDTTVVSATAAAGAGGGVVDPDGCTSRCSSDCAGQRLVLKDNTTCEGCSS</sequence>
<keyword evidence="9" id="KW-1185">Reference proteome</keyword>
<name>A0A7J6RF58_PEROL</name>
<feature type="signal peptide" evidence="7">
    <location>
        <begin position="1"/>
        <end position="27"/>
    </location>
</feature>
<evidence type="ECO:0000256" key="3">
    <source>
        <dbReference type="ARBA" id="ARBA00022989"/>
    </source>
</evidence>
<protein>
    <recommendedName>
        <fullName evidence="10">Copper transporter</fullName>
    </recommendedName>
</protein>
<feature type="region of interest" description="Disordered" evidence="5">
    <location>
        <begin position="199"/>
        <end position="222"/>
    </location>
</feature>
<evidence type="ECO:0000256" key="5">
    <source>
        <dbReference type="SAM" id="MobiDB-lite"/>
    </source>
</evidence>
<reference evidence="8 9" key="1">
    <citation type="submission" date="2020-04" db="EMBL/GenBank/DDBJ databases">
        <title>Perkinsus olseni comparative genomics.</title>
        <authorList>
            <person name="Bogema D.R."/>
        </authorList>
    </citation>
    <scope>NUCLEOTIDE SEQUENCE [LARGE SCALE GENOMIC DNA]</scope>
    <source>
        <strain evidence="8 9">ATCC PRA-207</strain>
    </source>
</reference>
<dbReference type="AlphaFoldDB" id="A0A7J6RF58"/>
<dbReference type="PANTHER" id="PTHR40855">
    <property type="entry name" value="DIOX_N DOMAIN-CONTAINING PROTEIN"/>
    <property type="match status" value="1"/>
</dbReference>
<comment type="subcellular location">
    <subcellularLocation>
        <location evidence="1">Membrane</location>
    </subcellularLocation>
</comment>
<dbReference type="Pfam" id="PF04145">
    <property type="entry name" value="Ctr"/>
    <property type="match status" value="1"/>
</dbReference>
<evidence type="ECO:0000256" key="2">
    <source>
        <dbReference type="ARBA" id="ARBA00022692"/>
    </source>
</evidence>